<gene>
    <name evidence="4" type="ORF">CH379_007775</name>
    <name evidence="5" type="ORF">CH379_00955</name>
</gene>
<dbReference type="InterPro" id="IPR006665">
    <property type="entry name" value="OmpA-like"/>
</dbReference>
<protein>
    <submittedName>
        <fullName evidence="4">OmpA family protein</fullName>
    </submittedName>
</protein>
<evidence type="ECO:0000313" key="4">
    <source>
        <dbReference type="EMBL" id="MDV6235522.1"/>
    </source>
</evidence>
<reference evidence="4 6" key="2">
    <citation type="journal article" date="2018" name="Microb. Genom.">
        <title>Deciphering the unexplored Leptospira diversity from soils uncovers genomic evolution to virulence.</title>
        <authorList>
            <person name="Thibeaux R."/>
            <person name="Iraola G."/>
            <person name="Ferres I."/>
            <person name="Bierque E."/>
            <person name="Girault D."/>
            <person name="Soupe-Gilbert M.E."/>
            <person name="Picardeau M."/>
            <person name="Goarant C."/>
        </authorList>
    </citation>
    <scope>NUCLEOTIDE SEQUENCE [LARGE SCALE GENOMIC DNA]</scope>
    <source>
        <strain evidence="4 6">ATI7-C-A5</strain>
    </source>
</reference>
<feature type="signal peptide" evidence="2">
    <location>
        <begin position="1"/>
        <end position="21"/>
    </location>
</feature>
<dbReference type="SUPFAM" id="SSF103088">
    <property type="entry name" value="OmpA-like"/>
    <property type="match status" value="1"/>
</dbReference>
<organism evidence="5">
    <name type="scientific">Leptospira ellisii</name>
    <dbReference type="NCBI Taxonomy" id="2023197"/>
    <lineage>
        <taxon>Bacteria</taxon>
        <taxon>Pseudomonadati</taxon>
        <taxon>Spirochaetota</taxon>
        <taxon>Spirochaetia</taxon>
        <taxon>Leptospirales</taxon>
        <taxon>Leptospiraceae</taxon>
        <taxon>Leptospira</taxon>
    </lineage>
</organism>
<dbReference type="EMBL" id="NPEF01000005">
    <property type="protein sequence ID" value="PJZ94740.1"/>
    <property type="molecule type" value="Genomic_DNA"/>
</dbReference>
<evidence type="ECO:0000313" key="5">
    <source>
        <dbReference type="EMBL" id="PJZ94740.1"/>
    </source>
</evidence>
<evidence type="ECO:0000256" key="2">
    <source>
        <dbReference type="SAM" id="SignalP"/>
    </source>
</evidence>
<dbReference type="InterPro" id="IPR050330">
    <property type="entry name" value="Bact_OuterMem_StrucFunc"/>
</dbReference>
<evidence type="ECO:0000256" key="1">
    <source>
        <dbReference type="PROSITE-ProRule" id="PRU00473"/>
    </source>
</evidence>
<proteinExistence type="predicted"/>
<dbReference type="EMBL" id="NPEF02000008">
    <property type="protein sequence ID" value="MDV6235522.1"/>
    <property type="molecule type" value="Genomic_DNA"/>
</dbReference>
<keyword evidence="1" id="KW-0472">Membrane</keyword>
<feature type="chain" id="PRO_5044577262" evidence="2">
    <location>
        <begin position="22"/>
        <end position="589"/>
    </location>
</feature>
<dbReference type="PROSITE" id="PS51123">
    <property type="entry name" value="OMPA_2"/>
    <property type="match status" value="1"/>
</dbReference>
<dbReference type="Gene3D" id="2.60.40.4070">
    <property type="match status" value="2"/>
</dbReference>
<dbReference type="PANTHER" id="PTHR30329">
    <property type="entry name" value="STATOR ELEMENT OF FLAGELLAR MOTOR COMPLEX"/>
    <property type="match status" value="1"/>
</dbReference>
<dbReference type="AlphaFoldDB" id="A0A2N0BDU9"/>
<dbReference type="Pfam" id="PF00691">
    <property type="entry name" value="OmpA"/>
    <property type="match status" value="1"/>
</dbReference>
<reference evidence="5" key="1">
    <citation type="submission" date="2017-07" db="EMBL/GenBank/DDBJ databases">
        <title>Leptospira spp. isolated from tropical soils.</title>
        <authorList>
            <person name="Thibeaux R."/>
            <person name="Iraola G."/>
            <person name="Ferres I."/>
            <person name="Bierque E."/>
            <person name="Girault D."/>
            <person name="Soupe-Gilbert M.-E."/>
            <person name="Picardeau M."/>
            <person name="Goarant C."/>
        </authorList>
    </citation>
    <scope>NUCLEOTIDE SEQUENCE [LARGE SCALE GENOMIC DNA]</scope>
    <source>
        <strain evidence="5">ATI7-C-A5</strain>
    </source>
</reference>
<sequence length="589" mass="67149">MRNGIFFVFLFYIFFSGSLNADSFLRTNTDSFSPNWDGKNDRLEFKISKSALPRLSDWELTIKNAGDDIVKTFRADHRRKRGFSLLPFLQDDSKQVPLEISIPETILWLGDDSKGFLLPDGEYKYRLRLVTENRENLLSEEKTVVLDSRPPNSELNAKTRVLFLTGDRSSSRINVSQKVAGEASDFFTGEFFDSSGKIVKSYTWRYRDVPSVLSWDGTDFSNKQLPGGIYSYRLTGTDKGRNESSTVLSDLTIRNESNGVDSYSDSKLYSYLPGSVKNSVRFSSYVSPKIKSDSYEIEIFQKKGNEEKSVYRHRDTGEPPSEWKWDLRNQTGESVSAGTYDYRLTVHSRYEKHQSVPSSFQVSKESFDLDLSVSPKEFTPDNDGKNDLISVSLKHSGIPLQSWEITLYEIPPYTSLKRRIKTWSGSGSAPEEIVWEGWDESGVKVGSLSEFYFEWKYVDQLGREASGQGAGFKTGILVVEEEHALRISVPESQVEARWWSLAGAIRGVLDSYPGYKIELQSHSSHQGDEEVNQVTTEERARTAFEYFFSKNVPYGRIRFRGYGETLPLIPGSGNYEAEKNRRIDFYLSP</sequence>
<dbReference type="InterPro" id="IPR036737">
    <property type="entry name" value="OmpA-like_sf"/>
</dbReference>
<feature type="domain" description="OmpA-like" evidence="3">
    <location>
        <begin position="474"/>
        <end position="589"/>
    </location>
</feature>
<dbReference type="PANTHER" id="PTHR30329:SF21">
    <property type="entry name" value="LIPOPROTEIN YIAD-RELATED"/>
    <property type="match status" value="1"/>
</dbReference>
<dbReference type="GO" id="GO:0016020">
    <property type="term" value="C:membrane"/>
    <property type="evidence" value="ECO:0007669"/>
    <property type="project" value="UniProtKB-UniRule"/>
</dbReference>
<comment type="caution">
    <text evidence="5">The sequence shown here is derived from an EMBL/GenBank/DDBJ whole genome shotgun (WGS) entry which is preliminary data.</text>
</comment>
<dbReference type="Gene3D" id="3.30.1330.60">
    <property type="entry name" value="OmpA-like domain"/>
    <property type="match status" value="1"/>
</dbReference>
<dbReference type="OrthoDB" id="337472at2"/>
<reference evidence="4" key="3">
    <citation type="submission" date="2023-10" db="EMBL/GenBank/DDBJ databases">
        <authorList>
            <person name="Picardeau M."/>
            <person name="Thibeaux R."/>
        </authorList>
    </citation>
    <scope>NUCLEOTIDE SEQUENCE</scope>
    <source>
        <strain evidence="4">ATI7-C-A5</strain>
    </source>
</reference>
<dbReference type="Proteomes" id="UP000232122">
    <property type="component" value="Unassembled WGS sequence"/>
</dbReference>
<dbReference type="RefSeq" id="WP_100764485.1">
    <property type="nucleotide sequence ID" value="NZ_NPEF02000008.1"/>
</dbReference>
<keyword evidence="2" id="KW-0732">Signal</keyword>
<evidence type="ECO:0000259" key="3">
    <source>
        <dbReference type="PROSITE" id="PS51123"/>
    </source>
</evidence>
<keyword evidence="6" id="KW-1185">Reference proteome</keyword>
<accession>A0A2N0BDU9</accession>
<name>A0A2N0BDU9_9LEPT</name>
<evidence type="ECO:0000313" key="6">
    <source>
        <dbReference type="Proteomes" id="UP000232122"/>
    </source>
</evidence>
<dbReference type="CDD" id="cd07185">
    <property type="entry name" value="OmpA_C-like"/>
    <property type="match status" value="1"/>
</dbReference>